<sequence length="59" mass="6987">MFINKSEVFLEKHSQKSGWASMLLGHAIFTTYEFPFRAGYGMYLVPLELCGLFYPRYYH</sequence>
<accession>L0FXR8</accession>
<dbReference type="HOGENOM" id="CLU_2953054_0_0_10"/>
<organism evidence="1 2">
    <name type="scientific">Echinicola vietnamensis (strain DSM 17526 / LMG 23754 / KMM 6221)</name>
    <dbReference type="NCBI Taxonomy" id="926556"/>
    <lineage>
        <taxon>Bacteria</taxon>
        <taxon>Pseudomonadati</taxon>
        <taxon>Bacteroidota</taxon>
        <taxon>Cytophagia</taxon>
        <taxon>Cytophagales</taxon>
        <taxon>Cyclobacteriaceae</taxon>
        <taxon>Echinicola</taxon>
    </lineage>
</organism>
<dbReference type="Proteomes" id="UP000010796">
    <property type="component" value="Chromosome"/>
</dbReference>
<name>L0FXR8_ECHVK</name>
<dbReference type="KEGG" id="evi:Echvi_2462"/>
<protein>
    <submittedName>
        <fullName evidence="1">Uncharacterized protein</fullName>
    </submittedName>
</protein>
<reference evidence="2" key="1">
    <citation type="submission" date="2012-02" db="EMBL/GenBank/DDBJ databases">
        <title>The complete genome of Echinicola vietnamensis DSM 17526.</title>
        <authorList>
            <person name="Lucas S."/>
            <person name="Copeland A."/>
            <person name="Lapidus A."/>
            <person name="Glavina del Rio T."/>
            <person name="Dalin E."/>
            <person name="Tice H."/>
            <person name="Bruce D."/>
            <person name="Goodwin L."/>
            <person name="Pitluck S."/>
            <person name="Peters L."/>
            <person name="Ovchinnikova G."/>
            <person name="Teshima H."/>
            <person name="Kyrpides N."/>
            <person name="Mavromatis K."/>
            <person name="Ivanova N."/>
            <person name="Brettin T."/>
            <person name="Detter J.C."/>
            <person name="Han C."/>
            <person name="Larimer F."/>
            <person name="Land M."/>
            <person name="Hauser L."/>
            <person name="Markowitz V."/>
            <person name="Cheng J.-F."/>
            <person name="Hugenholtz P."/>
            <person name="Woyke T."/>
            <person name="Wu D."/>
            <person name="Brambilla E."/>
            <person name="Klenk H.-P."/>
            <person name="Eisen J.A."/>
        </authorList>
    </citation>
    <scope>NUCLEOTIDE SEQUENCE [LARGE SCALE GENOMIC DNA]</scope>
    <source>
        <strain evidence="2">DSM 17526 / LMG 23754 / KMM 6221</strain>
    </source>
</reference>
<keyword evidence="2" id="KW-1185">Reference proteome</keyword>
<dbReference type="AlphaFoldDB" id="L0FXR8"/>
<proteinExistence type="predicted"/>
<dbReference type="RefSeq" id="WP_015266265.1">
    <property type="nucleotide sequence ID" value="NC_019904.1"/>
</dbReference>
<dbReference type="EMBL" id="CP003346">
    <property type="protein sequence ID" value="AGA78709.1"/>
    <property type="molecule type" value="Genomic_DNA"/>
</dbReference>
<gene>
    <name evidence="1" type="ordered locus">Echvi_2462</name>
</gene>
<evidence type="ECO:0000313" key="1">
    <source>
        <dbReference type="EMBL" id="AGA78709.1"/>
    </source>
</evidence>
<evidence type="ECO:0000313" key="2">
    <source>
        <dbReference type="Proteomes" id="UP000010796"/>
    </source>
</evidence>